<dbReference type="SUPFAM" id="SSF57959">
    <property type="entry name" value="Leucine zipper domain"/>
    <property type="match status" value="1"/>
</dbReference>
<gene>
    <name evidence="5" type="ORF">LITE_LOCUS41251</name>
</gene>
<name>A0AAV0Q3J9_9ROSI</name>
<keyword evidence="6" id="KW-1185">Reference proteome</keyword>
<dbReference type="PANTHER" id="PTHR22952">
    <property type="entry name" value="CAMP-RESPONSE ELEMENT BINDING PROTEIN-RELATED"/>
    <property type="match status" value="1"/>
</dbReference>
<dbReference type="EMBL" id="CAMGYJ010000009">
    <property type="protein sequence ID" value="CAI0533285.1"/>
    <property type="molecule type" value="Genomic_DNA"/>
</dbReference>
<evidence type="ECO:0000256" key="1">
    <source>
        <dbReference type="ARBA" id="ARBA00004123"/>
    </source>
</evidence>
<dbReference type="CDD" id="cd14707">
    <property type="entry name" value="bZIP_plant_BZIP46"/>
    <property type="match status" value="1"/>
</dbReference>
<dbReference type="InterPro" id="IPR043452">
    <property type="entry name" value="BZIP46-like"/>
</dbReference>
<dbReference type="Proteomes" id="UP001154282">
    <property type="component" value="Unassembled WGS sequence"/>
</dbReference>
<sequence>MIKNRESAARSRARKQAYTMELELELNYLKEDNSRLKQIVVSGRNFVLFFL</sequence>
<keyword evidence="2" id="KW-0238">DNA-binding</keyword>
<dbReference type="GO" id="GO:0003677">
    <property type="term" value="F:DNA binding"/>
    <property type="evidence" value="ECO:0007669"/>
    <property type="project" value="UniProtKB-KW"/>
</dbReference>
<dbReference type="InterPro" id="IPR004827">
    <property type="entry name" value="bZIP"/>
</dbReference>
<proteinExistence type="predicted"/>
<dbReference type="InterPro" id="IPR046347">
    <property type="entry name" value="bZIP_sf"/>
</dbReference>
<organism evidence="5 6">
    <name type="scientific">Linum tenue</name>
    <dbReference type="NCBI Taxonomy" id="586396"/>
    <lineage>
        <taxon>Eukaryota</taxon>
        <taxon>Viridiplantae</taxon>
        <taxon>Streptophyta</taxon>
        <taxon>Embryophyta</taxon>
        <taxon>Tracheophyta</taxon>
        <taxon>Spermatophyta</taxon>
        <taxon>Magnoliopsida</taxon>
        <taxon>eudicotyledons</taxon>
        <taxon>Gunneridae</taxon>
        <taxon>Pentapetalae</taxon>
        <taxon>rosids</taxon>
        <taxon>fabids</taxon>
        <taxon>Malpighiales</taxon>
        <taxon>Linaceae</taxon>
        <taxon>Linum</taxon>
    </lineage>
</organism>
<evidence type="ECO:0000313" key="6">
    <source>
        <dbReference type="Proteomes" id="UP001154282"/>
    </source>
</evidence>
<keyword evidence="3" id="KW-0539">Nucleus</keyword>
<feature type="domain" description="BZIP" evidence="4">
    <location>
        <begin position="1"/>
        <end position="38"/>
    </location>
</feature>
<evidence type="ECO:0000256" key="2">
    <source>
        <dbReference type="ARBA" id="ARBA00023125"/>
    </source>
</evidence>
<protein>
    <recommendedName>
        <fullName evidence="4">BZIP domain-containing protein</fullName>
    </recommendedName>
</protein>
<dbReference type="GO" id="GO:0005634">
    <property type="term" value="C:nucleus"/>
    <property type="evidence" value="ECO:0007669"/>
    <property type="project" value="UniProtKB-SubCell"/>
</dbReference>
<dbReference type="PROSITE" id="PS50217">
    <property type="entry name" value="BZIP"/>
    <property type="match status" value="1"/>
</dbReference>
<dbReference type="AlphaFoldDB" id="A0AAV0Q3J9"/>
<dbReference type="Gene3D" id="1.20.5.170">
    <property type="match status" value="1"/>
</dbReference>
<dbReference type="GO" id="GO:0003700">
    <property type="term" value="F:DNA-binding transcription factor activity"/>
    <property type="evidence" value="ECO:0007669"/>
    <property type="project" value="InterPro"/>
</dbReference>
<evidence type="ECO:0000256" key="3">
    <source>
        <dbReference type="ARBA" id="ARBA00023242"/>
    </source>
</evidence>
<evidence type="ECO:0000259" key="4">
    <source>
        <dbReference type="PROSITE" id="PS50217"/>
    </source>
</evidence>
<dbReference type="PANTHER" id="PTHR22952:SF395">
    <property type="entry name" value="ABSCISIC ACID-INSENSITIVE 5-LIKE PROTEIN 1"/>
    <property type="match status" value="1"/>
</dbReference>
<evidence type="ECO:0000313" key="5">
    <source>
        <dbReference type="EMBL" id="CAI0533285.1"/>
    </source>
</evidence>
<accession>A0AAV0Q3J9</accession>
<comment type="caution">
    <text evidence="5">The sequence shown here is derived from an EMBL/GenBank/DDBJ whole genome shotgun (WGS) entry which is preliminary data.</text>
</comment>
<comment type="subcellular location">
    <subcellularLocation>
        <location evidence="1">Nucleus</location>
    </subcellularLocation>
</comment>
<dbReference type="GO" id="GO:0045893">
    <property type="term" value="P:positive regulation of DNA-templated transcription"/>
    <property type="evidence" value="ECO:0007669"/>
    <property type="project" value="InterPro"/>
</dbReference>
<dbReference type="Pfam" id="PF00170">
    <property type="entry name" value="bZIP_1"/>
    <property type="match status" value="1"/>
</dbReference>
<reference evidence="5" key="1">
    <citation type="submission" date="2022-08" db="EMBL/GenBank/DDBJ databases">
        <authorList>
            <person name="Gutierrez-Valencia J."/>
        </authorList>
    </citation>
    <scope>NUCLEOTIDE SEQUENCE</scope>
</reference>